<accession>W4JT38</accession>
<gene>
    <name evidence="1" type="ORF">HETIRDRAFT_412356</name>
</gene>
<sequence>MNIHAEDEEHYMDILVIQLRSESAEKDKKLDTYHALNSLDRKVQLKRPGDP</sequence>
<protein>
    <submittedName>
        <fullName evidence="1">Uncharacterized protein</fullName>
    </submittedName>
</protein>
<dbReference type="KEGG" id="hir:HETIRDRAFT_412356"/>
<evidence type="ECO:0000313" key="1">
    <source>
        <dbReference type="EMBL" id="ETW76265.1"/>
    </source>
</evidence>
<dbReference type="AlphaFoldDB" id="W4JT38"/>
<organism evidence="1 2">
    <name type="scientific">Heterobasidion irregulare (strain TC 32-1)</name>
    <dbReference type="NCBI Taxonomy" id="747525"/>
    <lineage>
        <taxon>Eukaryota</taxon>
        <taxon>Fungi</taxon>
        <taxon>Dikarya</taxon>
        <taxon>Basidiomycota</taxon>
        <taxon>Agaricomycotina</taxon>
        <taxon>Agaricomycetes</taxon>
        <taxon>Russulales</taxon>
        <taxon>Bondarzewiaceae</taxon>
        <taxon>Heterobasidion</taxon>
        <taxon>Heterobasidion annosum species complex</taxon>
    </lineage>
</organism>
<dbReference type="InParanoid" id="W4JT38"/>
<dbReference type="EMBL" id="KI925465">
    <property type="protein sequence ID" value="ETW76265.1"/>
    <property type="molecule type" value="Genomic_DNA"/>
</dbReference>
<evidence type="ECO:0000313" key="2">
    <source>
        <dbReference type="Proteomes" id="UP000030671"/>
    </source>
</evidence>
<keyword evidence="2" id="KW-1185">Reference proteome</keyword>
<dbReference type="HOGENOM" id="CLU_3106645_0_0_1"/>
<reference evidence="1 2" key="1">
    <citation type="journal article" date="2012" name="New Phytol.">
        <title>Insight into trade-off between wood decay and parasitism from the genome of a fungal forest pathogen.</title>
        <authorList>
            <person name="Olson A."/>
            <person name="Aerts A."/>
            <person name="Asiegbu F."/>
            <person name="Belbahri L."/>
            <person name="Bouzid O."/>
            <person name="Broberg A."/>
            <person name="Canback B."/>
            <person name="Coutinho P.M."/>
            <person name="Cullen D."/>
            <person name="Dalman K."/>
            <person name="Deflorio G."/>
            <person name="van Diepen L.T."/>
            <person name="Dunand C."/>
            <person name="Duplessis S."/>
            <person name="Durling M."/>
            <person name="Gonthier P."/>
            <person name="Grimwood J."/>
            <person name="Fossdal C.G."/>
            <person name="Hansson D."/>
            <person name="Henrissat B."/>
            <person name="Hietala A."/>
            <person name="Himmelstrand K."/>
            <person name="Hoffmeister D."/>
            <person name="Hogberg N."/>
            <person name="James T.Y."/>
            <person name="Karlsson M."/>
            <person name="Kohler A."/>
            <person name="Kues U."/>
            <person name="Lee Y.H."/>
            <person name="Lin Y.C."/>
            <person name="Lind M."/>
            <person name="Lindquist E."/>
            <person name="Lombard V."/>
            <person name="Lucas S."/>
            <person name="Lunden K."/>
            <person name="Morin E."/>
            <person name="Murat C."/>
            <person name="Park J."/>
            <person name="Raffaello T."/>
            <person name="Rouze P."/>
            <person name="Salamov A."/>
            <person name="Schmutz J."/>
            <person name="Solheim H."/>
            <person name="Stahlberg J."/>
            <person name="Velez H."/>
            <person name="de Vries R.P."/>
            <person name="Wiebenga A."/>
            <person name="Woodward S."/>
            <person name="Yakovlev I."/>
            <person name="Garbelotto M."/>
            <person name="Martin F."/>
            <person name="Grigoriev I.V."/>
            <person name="Stenlid J."/>
        </authorList>
    </citation>
    <scope>NUCLEOTIDE SEQUENCE [LARGE SCALE GENOMIC DNA]</scope>
    <source>
        <strain evidence="1 2">TC 32-1</strain>
    </source>
</reference>
<name>W4JT38_HETIT</name>
<proteinExistence type="predicted"/>
<dbReference type="GeneID" id="20673021"/>
<dbReference type="Proteomes" id="UP000030671">
    <property type="component" value="Unassembled WGS sequence"/>
</dbReference>
<dbReference type="RefSeq" id="XP_009552466.1">
    <property type="nucleotide sequence ID" value="XM_009554171.1"/>
</dbReference>